<dbReference type="Pfam" id="PF00196">
    <property type="entry name" value="GerE"/>
    <property type="match status" value="1"/>
</dbReference>
<feature type="domain" description="HTH luxR-type" evidence="7">
    <location>
        <begin position="155"/>
        <end position="220"/>
    </location>
</feature>
<sequence length="222" mass="23327">MTEANASIRILVVDDHPLVRAGLAGLIDDEADLEVVGEASTGEAAAAVARAVAPDVVLMDLRMPGIGGAEATIAVREAAPASRVLIVTSYDTDDEILSAIDAGASGYVLKSSPADEILEAVRRVAAGEVALAPTVAAKLLEQTRRSRARGHEPDGSDARRALSARETEVLRLVALGHSNAAIGRELFIGEATVKTHLAHIFEKLEVRDRTRAVTRAMELGLL</sequence>
<dbReference type="GO" id="GO:0003677">
    <property type="term" value="F:DNA binding"/>
    <property type="evidence" value="ECO:0007669"/>
    <property type="project" value="UniProtKB-KW"/>
</dbReference>
<dbReference type="CDD" id="cd17535">
    <property type="entry name" value="REC_NarL-like"/>
    <property type="match status" value="1"/>
</dbReference>
<dbReference type="PROSITE" id="PS50043">
    <property type="entry name" value="HTH_LUXR_2"/>
    <property type="match status" value="1"/>
</dbReference>
<dbReference type="SMART" id="SM00421">
    <property type="entry name" value="HTH_LUXR"/>
    <property type="match status" value="1"/>
</dbReference>
<accession>A0A6H9WBQ4</accession>
<keyword evidence="3" id="KW-0238">DNA-binding</keyword>
<proteinExistence type="predicted"/>
<comment type="caution">
    <text evidence="9">The sequence shown here is derived from an EMBL/GenBank/DDBJ whole genome shotgun (WGS) entry which is preliminary data.</text>
</comment>
<keyword evidence="4" id="KW-0804">Transcription</keyword>
<dbReference type="PRINTS" id="PR00038">
    <property type="entry name" value="HTHLUXR"/>
</dbReference>
<dbReference type="GO" id="GO:0006355">
    <property type="term" value="P:regulation of DNA-templated transcription"/>
    <property type="evidence" value="ECO:0007669"/>
    <property type="project" value="InterPro"/>
</dbReference>
<dbReference type="PANTHER" id="PTHR43214">
    <property type="entry name" value="TWO-COMPONENT RESPONSE REGULATOR"/>
    <property type="match status" value="1"/>
</dbReference>
<evidence type="ECO:0000256" key="6">
    <source>
        <dbReference type="SAM" id="MobiDB-lite"/>
    </source>
</evidence>
<reference evidence="9 10" key="1">
    <citation type="submission" date="2019-09" db="EMBL/GenBank/DDBJ databases">
        <title>Phylogeny of genus Pseudoclavibacter and closely related genus.</title>
        <authorList>
            <person name="Li Y."/>
        </authorList>
    </citation>
    <scope>NUCLEOTIDE SEQUENCE [LARGE SCALE GENOMIC DNA]</scope>
    <source>
        <strain evidence="9 10">EGI 60007</strain>
    </source>
</reference>
<dbReference type="InterPro" id="IPR000792">
    <property type="entry name" value="Tscrpt_reg_LuxR_C"/>
</dbReference>
<evidence type="ECO:0000259" key="8">
    <source>
        <dbReference type="PROSITE" id="PS50110"/>
    </source>
</evidence>
<keyword evidence="1 5" id="KW-0597">Phosphoprotein</keyword>
<dbReference type="GO" id="GO:0000160">
    <property type="term" value="P:phosphorelay signal transduction system"/>
    <property type="evidence" value="ECO:0007669"/>
    <property type="project" value="InterPro"/>
</dbReference>
<evidence type="ECO:0000256" key="3">
    <source>
        <dbReference type="ARBA" id="ARBA00023125"/>
    </source>
</evidence>
<feature type="modified residue" description="4-aspartylphosphate" evidence="5">
    <location>
        <position position="60"/>
    </location>
</feature>
<name>A0A6H9WBQ4_9MICO</name>
<dbReference type="Proteomes" id="UP000431744">
    <property type="component" value="Unassembled WGS sequence"/>
</dbReference>
<organism evidence="9 10">
    <name type="scientific">Pseudoclavibacter endophyticus</name>
    <dbReference type="NCBI Taxonomy" id="1778590"/>
    <lineage>
        <taxon>Bacteria</taxon>
        <taxon>Bacillati</taxon>
        <taxon>Actinomycetota</taxon>
        <taxon>Actinomycetes</taxon>
        <taxon>Micrococcales</taxon>
        <taxon>Microbacteriaceae</taxon>
        <taxon>Pseudoclavibacter</taxon>
    </lineage>
</organism>
<dbReference type="CDD" id="cd06170">
    <property type="entry name" value="LuxR_C_like"/>
    <property type="match status" value="1"/>
</dbReference>
<evidence type="ECO:0000256" key="2">
    <source>
        <dbReference type="ARBA" id="ARBA00023015"/>
    </source>
</evidence>
<keyword evidence="2" id="KW-0805">Transcription regulation</keyword>
<evidence type="ECO:0000256" key="1">
    <source>
        <dbReference type="ARBA" id="ARBA00022553"/>
    </source>
</evidence>
<dbReference type="Pfam" id="PF00072">
    <property type="entry name" value="Response_reg"/>
    <property type="match status" value="1"/>
</dbReference>
<dbReference type="PANTHER" id="PTHR43214:SF24">
    <property type="entry name" value="TRANSCRIPTIONAL REGULATORY PROTEIN NARL-RELATED"/>
    <property type="match status" value="1"/>
</dbReference>
<dbReference type="InterPro" id="IPR011006">
    <property type="entry name" value="CheY-like_superfamily"/>
</dbReference>
<dbReference type="PROSITE" id="PS00622">
    <property type="entry name" value="HTH_LUXR_1"/>
    <property type="match status" value="1"/>
</dbReference>
<feature type="domain" description="Response regulatory" evidence="8">
    <location>
        <begin position="9"/>
        <end position="125"/>
    </location>
</feature>
<evidence type="ECO:0000256" key="5">
    <source>
        <dbReference type="PROSITE-ProRule" id="PRU00169"/>
    </source>
</evidence>
<dbReference type="SUPFAM" id="SSF46894">
    <property type="entry name" value="C-terminal effector domain of the bipartite response regulators"/>
    <property type="match status" value="1"/>
</dbReference>
<evidence type="ECO:0000259" key="7">
    <source>
        <dbReference type="PROSITE" id="PS50043"/>
    </source>
</evidence>
<evidence type="ECO:0000256" key="4">
    <source>
        <dbReference type="ARBA" id="ARBA00023163"/>
    </source>
</evidence>
<evidence type="ECO:0000313" key="9">
    <source>
        <dbReference type="EMBL" id="KAB1648093.1"/>
    </source>
</evidence>
<dbReference type="InterPro" id="IPR016032">
    <property type="entry name" value="Sig_transdc_resp-reg_C-effctor"/>
</dbReference>
<dbReference type="AlphaFoldDB" id="A0A6H9WBQ4"/>
<dbReference type="OrthoDB" id="9808843at2"/>
<gene>
    <name evidence="9" type="ORF">F8O04_10215</name>
</gene>
<keyword evidence="10" id="KW-1185">Reference proteome</keyword>
<protein>
    <submittedName>
        <fullName evidence="9">Response regulator transcription factor</fullName>
    </submittedName>
</protein>
<evidence type="ECO:0000313" key="10">
    <source>
        <dbReference type="Proteomes" id="UP000431744"/>
    </source>
</evidence>
<dbReference type="Gene3D" id="3.40.50.2300">
    <property type="match status" value="1"/>
</dbReference>
<dbReference type="SUPFAM" id="SSF52172">
    <property type="entry name" value="CheY-like"/>
    <property type="match status" value="1"/>
</dbReference>
<dbReference type="InterPro" id="IPR058245">
    <property type="entry name" value="NreC/VraR/RcsB-like_REC"/>
</dbReference>
<dbReference type="EMBL" id="WBJY01000002">
    <property type="protein sequence ID" value="KAB1648093.1"/>
    <property type="molecule type" value="Genomic_DNA"/>
</dbReference>
<feature type="region of interest" description="Disordered" evidence="6">
    <location>
        <begin position="142"/>
        <end position="161"/>
    </location>
</feature>
<dbReference type="SMART" id="SM00448">
    <property type="entry name" value="REC"/>
    <property type="match status" value="1"/>
</dbReference>
<dbReference type="InterPro" id="IPR001789">
    <property type="entry name" value="Sig_transdc_resp-reg_receiver"/>
</dbReference>
<dbReference type="RefSeq" id="WP_158029288.1">
    <property type="nucleotide sequence ID" value="NZ_BMHG01000001.1"/>
</dbReference>
<dbReference type="PROSITE" id="PS50110">
    <property type="entry name" value="RESPONSE_REGULATORY"/>
    <property type="match status" value="1"/>
</dbReference>
<dbReference type="InterPro" id="IPR039420">
    <property type="entry name" value="WalR-like"/>
</dbReference>